<dbReference type="InterPro" id="IPR002898">
    <property type="entry name" value="MotA_ExbB_proton_chnl"/>
</dbReference>
<evidence type="ECO:0000256" key="6">
    <source>
        <dbReference type="ARBA" id="ARBA00022519"/>
    </source>
</evidence>
<evidence type="ECO:0000256" key="11">
    <source>
        <dbReference type="ARBA" id="ARBA00023065"/>
    </source>
</evidence>
<dbReference type="Proteomes" id="UP000027186">
    <property type="component" value="Plasmid AbAZ39_p4"/>
</dbReference>
<evidence type="ECO:0000313" key="16">
    <source>
        <dbReference type="EMBL" id="AIB16573.1"/>
    </source>
</evidence>
<reference evidence="16 17" key="1">
    <citation type="journal article" date="2014" name="Genome Announc.">
        <title>Complete Genome Sequence of the Model Rhizosphere Strain Azospirillum brasilense Az39, Successfully Applied in Agriculture.</title>
        <authorList>
            <person name="Rivera D."/>
            <person name="Revale S."/>
            <person name="Molina R."/>
            <person name="Gualpa J."/>
            <person name="Puente M."/>
            <person name="Maroniche G."/>
            <person name="Paris G."/>
            <person name="Baker D."/>
            <person name="Clavijo B."/>
            <person name="McLay K."/>
            <person name="Spaepen S."/>
            <person name="Perticari A."/>
            <person name="Vazquez M."/>
            <person name="Wisniewski-Dye F."/>
            <person name="Watkins C."/>
            <person name="Martinez-Abarca F."/>
            <person name="Vanderleyden J."/>
            <person name="Cassan F."/>
        </authorList>
    </citation>
    <scope>NUCLEOTIDE SEQUENCE [LARGE SCALE GENOMIC DNA]</scope>
    <source>
        <strain evidence="16 17">Az39</strain>
        <plasmid evidence="16">AbAZ39_p4</plasmid>
    </source>
</reference>
<keyword evidence="9" id="KW-0375">Hydrogen ion transport</keyword>
<organism evidence="16 17">
    <name type="scientific">Azospirillum argentinense</name>
    <dbReference type="NCBI Taxonomy" id="2970906"/>
    <lineage>
        <taxon>Bacteria</taxon>
        <taxon>Pseudomonadati</taxon>
        <taxon>Pseudomonadota</taxon>
        <taxon>Alphaproteobacteria</taxon>
        <taxon>Rhodospirillales</taxon>
        <taxon>Azospirillaceae</taxon>
        <taxon>Azospirillum</taxon>
    </lineage>
</organism>
<dbReference type="NCBIfam" id="TIGR03818">
    <property type="entry name" value="MotA1"/>
    <property type="match status" value="1"/>
</dbReference>
<feature type="transmembrane region" description="Helical" evidence="13">
    <location>
        <begin position="171"/>
        <end position="191"/>
    </location>
</feature>
<evidence type="ECO:0000313" key="17">
    <source>
        <dbReference type="Proteomes" id="UP000027186"/>
    </source>
</evidence>
<dbReference type="GO" id="GO:0071978">
    <property type="term" value="P:bacterial-type flagellum-dependent swarming motility"/>
    <property type="evidence" value="ECO:0007669"/>
    <property type="project" value="InterPro"/>
</dbReference>
<dbReference type="InterPro" id="IPR047055">
    <property type="entry name" value="MotA-like"/>
</dbReference>
<dbReference type="GO" id="GO:0006935">
    <property type="term" value="P:chemotaxis"/>
    <property type="evidence" value="ECO:0007669"/>
    <property type="project" value="UniProtKB-KW"/>
</dbReference>
<keyword evidence="7 13" id="KW-0812">Transmembrane</keyword>
<dbReference type="PANTHER" id="PTHR30433:SF4">
    <property type="entry name" value="MOTILITY PROTEIN A"/>
    <property type="match status" value="1"/>
</dbReference>
<dbReference type="GO" id="GO:0005886">
    <property type="term" value="C:plasma membrane"/>
    <property type="evidence" value="ECO:0007669"/>
    <property type="project" value="UniProtKB-SubCell"/>
</dbReference>
<dbReference type="AlphaFoldDB" id="A0A060DZZ7"/>
<keyword evidence="4" id="KW-1003">Cell membrane</keyword>
<feature type="domain" description="Motility protein A N-terminal" evidence="15">
    <location>
        <begin position="5"/>
        <end position="93"/>
    </location>
</feature>
<name>A0A060DZZ7_9PROT</name>
<evidence type="ECO:0000256" key="3">
    <source>
        <dbReference type="ARBA" id="ARBA00022448"/>
    </source>
</evidence>
<feature type="transmembrane region" description="Helical" evidence="13">
    <location>
        <begin position="35"/>
        <end position="58"/>
    </location>
</feature>
<feature type="transmembrane region" description="Helical" evidence="13">
    <location>
        <begin position="197"/>
        <end position="220"/>
    </location>
</feature>
<keyword evidence="16" id="KW-0966">Cell projection</keyword>
<keyword evidence="11" id="KW-0406">Ion transport</keyword>
<dbReference type="GO" id="GO:1902600">
    <property type="term" value="P:proton transmembrane transport"/>
    <property type="evidence" value="ECO:0007669"/>
    <property type="project" value="UniProtKB-KW"/>
</dbReference>
<evidence type="ECO:0000256" key="4">
    <source>
        <dbReference type="ARBA" id="ARBA00022475"/>
    </source>
</evidence>
<dbReference type="PROSITE" id="PS01307">
    <property type="entry name" value="MOTA"/>
    <property type="match status" value="1"/>
</dbReference>
<evidence type="ECO:0000256" key="9">
    <source>
        <dbReference type="ARBA" id="ARBA00022781"/>
    </source>
</evidence>
<proteinExistence type="inferred from homology"/>
<evidence type="ECO:0000256" key="10">
    <source>
        <dbReference type="ARBA" id="ARBA00022989"/>
    </source>
</evidence>
<geneLocation type="plasmid" evidence="16 17">
    <name>AbAZ39_p4</name>
</geneLocation>
<evidence type="ECO:0000256" key="1">
    <source>
        <dbReference type="ARBA" id="ARBA00004429"/>
    </source>
</evidence>
<keyword evidence="16" id="KW-0614">Plasmid</keyword>
<keyword evidence="6" id="KW-0997">Cell inner membrane</keyword>
<feature type="domain" description="MotA/TolQ/ExbB proton channel" evidence="14">
    <location>
        <begin position="137"/>
        <end position="234"/>
    </location>
</feature>
<dbReference type="EMBL" id="CP007797">
    <property type="protein sequence ID" value="AIB16573.1"/>
    <property type="molecule type" value="Genomic_DNA"/>
</dbReference>
<gene>
    <name evidence="16" type="ORF">ABAZ39_32560</name>
</gene>
<sequence length="295" mass="31347">MRLLFGIVAVFLSVLGGFAAMGGRMGVLWQPVEIVIIVGAGIGGYVIANSMAVLRATVRTIGAVARGRNTSKDEYLDLISLLYALLRQAKSKGVSNIESDIDKPDDSPIFAQYPSVFRQPRCVTFLCDYMRLIALGQDNPHDLEALMNEEIETIGRELNQVPKALQNLADALPALGIVAAVLGVINAMSAISEPPEVLGHMIGGALTGTFLGVLLSYGLVGPIAAAARHRRESELTLFICVRAGLGAYLRGSPPQVCAEFARKVLFADTQPSLAEVEVATTLSSQAKAREASQPA</sequence>
<keyword evidence="12 13" id="KW-0472">Membrane</keyword>
<dbReference type="RefSeq" id="WP_040138289.1">
    <property type="nucleotide sequence ID" value="NZ_CP007797.1"/>
</dbReference>
<dbReference type="InterPro" id="IPR046786">
    <property type="entry name" value="MotA_N"/>
</dbReference>
<comment type="subcellular location">
    <subcellularLocation>
        <location evidence="1">Cell inner membrane</location>
        <topology evidence="1">Multi-pass membrane protein</topology>
    </subcellularLocation>
</comment>
<comment type="similarity">
    <text evidence="2">Belongs to the MotA family.</text>
</comment>
<keyword evidence="5" id="KW-0145">Chemotaxis</keyword>
<dbReference type="Pfam" id="PF20560">
    <property type="entry name" value="MotA_N"/>
    <property type="match status" value="1"/>
</dbReference>
<keyword evidence="3" id="KW-0813">Transport</keyword>
<protein>
    <submittedName>
        <fullName evidence="16">Flagellar motor protein MotA</fullName>
    </submittedName>
</protein>
<dbReference type="InterPro" id="IPR000540">
    <property type="entry name" value="Flag_MotA_CS"/>
</dbReference>
<dbReference type="Pfam" id="PF01618">
    <property type="entry name" value="MotA_ExbB"/>
    <property type="match status" value="1"/>
</dbReference>
<accession>A0A060DZZ7</accession>
<evidence type="ECO:0000256" key="8">
    <source>
        <dbReference type="ARBA" id="ARBA00022779"/>
    </source>
</evidence>
<dbReference type="InterPro" id="IPR022522">
    <property type="entry name" value="Flagellar_motor_stator_MotA"/>
</dbReference>
<keyword evidence="10 13" id="KW-1133">Transmembrane helix</keyword>
<dbReference type="PANTHER" id="PTHR30433">
    <property type="entry name" value="CHEMOTAXIS PROTEIN MOTA"/>
    <property type="match status" value="1"/>
</dbReference>
<dbReference type="KEGG" id="abq:ABAZ39_32560"/>
<keyword evidence="16" id="KW-0969">Cilium</keyword>
<evidence type="ECO:0000256" key="5">
    <source>
        <dbReference type="ARBA" id="ARBA00022500"/>
    </source>
</evidence>
<evidence type="ECO:0000256" key="13">
    <source>
        <dbReference type="SAM" id="Phobius"/>
    </source>
</evidence>
<keyword evidence="16" id="KW-0282">Flagellum</keyword>
<evidence type="ECO:0000259" key="15">
    <source>
        <dbReference type="Pfam" id="PF20560"/>
    </source>
</evidence>
<keyword evidence="8" id="KW-0283">Flagellar rotation</keyword>
<evidence type="ECO:0000259" key="14">
    <source>
        <dbReference type="Pfam" id="PF01618"/>
    </source>
</evidence>
<evidence type="ECO:0000256" key="12">
    <source>
        <dbReference type="ARBA" id="ARBA00023136"/>
    </source>
</evidence>
<evidence type="ECO:0000256" key="2">
    <source>
        <dbReference type="ARBA" id="ARBA00008038"/>
    </source>
</evidence>
<evidence type="ECO:0000256" key="7">
    <source>
        <dbReference type="ARBA" id="ARBA00022692"/>
    </source>
</evidence>